<dbReference type="Pfam" id="PF03407">
    <property type="entry name" value="Nucleotid_trans"/>
    <property type="match status" value="1"/>
</dbReference>
<dbReference type="PANTHER" id="PTHR46581">
    <property type="entry name" value="ARABINOSYLTRANSFERASE RRA3"/>
    <property type="match status" value="1"/>
</dbReference>
<reference evidence="5 6" key="1">
    <citation type="submission" date="2024-01" db="EMBL/GenBank/DDBJ databases">
        <title>The complete chloroplast genome sequence of Lithospermum erythrorhizon: insights into the phylogenetic relationship among Boraginaceae species and the maternal lineages of purple gromwells.</title>
        <authorList>
            <person name="Okada T."/>
            <person name="Watanabe K."/>
        </authorList>
    </citation>
    <scope>NUCLEOTIDE SEQUENCE [LARGE SCALE GENOMIC DNA]</scope>
</reference>
<comment type="caution">
    <text evidence="5">The sequence shown here is derived from an EMBL/GenBank/DDBJ whole genome shotgun (WGS) entry which is preliminary data.</text>
</comment>
<keyword evidence="2" id="KW-0812">Transmembrane</keyword>
<sequence length="417" mass="47725">MAFRREKDYCPSHRATKIGVTIGIVGVFCIFAFVFPYYGFLSSAPQKQNHTLSQSQANSCRCESSKKTNNVKILKKNAELAKQLKELNAKIQFLEQERDHAPQAGPFGTIKALSTNPTVLPNESVNSRLAKILEEVSINRELIVSLANAKVIPILEIWLSNVERVGIRNYLVVALDDDVQEFCKLNGANVYKRDRDEAIDDIGKTGESSEVSALKFIILREFLELGYNVLLSDIDVICIQNPFDHLYRDADVESMTDGHDNMTAYGYNDLYDEPAMESSRIAFTRRIWVYNSGFFFIRATIPSIELLDRVAYRLTHEEGVWDQAVFNEELFQPSHPGYIGVYASKRTMDFLMFMNSKVLFKSVRYNPELMKLKPVIVHMNYHRFDRLERMKAVVEFNVNGKQNALVPFPLASTLDWE</sequence>
<keyword evidence="6" id="KW-1185">Reference proteome</keyword>
<dbReference type="InterPro" id="IPR029044">
    <property type="entry name" value="Nucleotide-diphossugar_trans"/>
</dbReference>
<proteinExistence type="inferred from homology"/>
<dbReference type="InterPro" id="IPR005069">
    <property type="entry name" value="Nucl-diP-sugar_transferase"/>
</dbReference>
<dbReference type="GO" id="GO:0000139">
    <property type="term" value="C:Golgi membrane"/>
    <property type="evidence" value="ECO:0007669"/>
    <property type="project" value="UniProtKB-SubCell"/>
</dbReference>
<keyword evidence="3" id="KW-0175">Coiled coil</keyword>
<keyword evidence="2" id="KW-0735">Signal-anchor</keyword>
<evidence type="ECO:0000313" key="5">
    <source>
        <dbReference type="EMBL" id="GAA0155775.1"/>
    </source>
</evidence>
<dbReference type="GO" id="GO:0071555">
    <property type="term" value="P:cell wall organization"/>
    <property type="evidence" value="ECO:0007669"/>
    <property type="project" value="UniProtKB-KW"/>
</dbReference>
<evidence type="ECO:0000256" key="1">
    <source>
        <dbReference type="ARBA" id="ARBA00007033"/>
    </source>
</evidence>
<dbReference type="EMBL" id="BAABME010002710">
    <property type="protein sequence ID" value="GAA0155775.1"/>
    <property type="molecule type" value="Genomic_DNA"/>
</dbReference>
<keyword evidence="2" id="KW-0472">Membrane</keyword>
<evidence type="ECO:0000256" key="2">
    <source>
        <dbReference type="RuleBase" id="RU363055"/>
    </source>
</evidence>
<keyword evidence="2" id="KW-1133">Transmembrane helix</keyword>
<keyword evidence="2 5" id="KW-0808">Transferase</keyword>
<keyword evidence="2" id="KW-0328">Glycosyltransferase</keyword>
<name>A0AAV3PX00_LITER</name>
<dbReference type="SUPFAM" id="SSF53448">
    <property type="entry name" value="Nucleotide-diphospho-sugar transferases"/>
    <property type="match status" value="1"/>
</dbReference>
<dbReference type="EC" id="2.4.2.-" evidence="2"/>
<gene>
    <name evidence="5" type="ORF">LIER_13428</name>
</gene>
<keyword evidence="2" id="KW-0333">Golgi apparatus</keyword>
<dbReference type="Proteomes" id="UP001454036">
    <property type="component" value="Unassembled WGS sequence"/>
</dbReference>
<protein>
    <recommendedName>
        <fullName evidence="2">Glycosyltransferase</fullName>
        <ecNumber evidence="2">2.4.2.-</ecNumber>
    </recommendedName>
</protein>
<feature type="domain" description="Nucleotide-diphospho-sugar transferase" evidence="4">
    <location>
        <begin position="167"/>
        <end position="385"/>
    </location>
</feature>
<accession>A0AAV3PX00</accession>
<evidence type="ECO:0000259" key="4">
    <source>
        <dbReference type="Pfam" id="PF03407"/>
    </source>
</evidence>
<evidence type="ECO:0000313" key="6">
    <source>
        <dbReference type="Proteomes" id="UP001454036"/>
    </source>
</evidence>
<dbReference type="PANTHER" id="PTHR46581:SF3">
    <property type="entry name" value="ARABINOSYLTRANSFERASE RRA3"/>
    <property type="match status" value="1"/>
</dbReference>
<dbReference type="GO" id="GO:0016757">
    <property type="term" value="F:glycosyltransferase activity"/>
    <property type="evidence" value="ECO:0007669"/>
    <property type="project" value="UniProtKB-KW"/>
</dbReference>
<comment type="subcellular location">
    <subcellularLocation>
        <location evidence="2">Golgi apparatus membrane</location>
        <topology evidence="2">Single-pass type II membrane protein</topology>
    </subcellularLocation>
</comment>
<keyword evidence="2" id="KW-0961">Cell wall biogenesis/degradation</keyword>
<dbReference type="GO" id="GO:0080147">
    <property type="term" value="P:root hair cell development"/>
    <property type="evidence" value="ECO:0007669"/>
    <property type="project" value="InterPro"/>
</dbReference>
<feature type="coiled-coil region" evidence="3">
    <location>
        <begin position="70"/>
        <end position="104"/>
    </location>
</feature>
<organism evidence="5 6">
    <name type="scientific">Lithospermum erythrorhizon</name>
    <name type="common">Purple gromwell</name>
    <name type="synonym">Lithospermum officinale var. erythrorhizon</name>
    <dbReference type="NCBI Taxonomy" id="34254"/>
    <lineage>
        <taxon>Eukaryota</taxon>
        <taxon>Viridiplantae</taxon>
        <taxon>Streptophyta</taxon>
        <taxon>Embryophyta</taxon>
        <taxon>Tracheophyta</taxon>
        <taxon>Spermatophyta</taxon>
        <taxon>Magnoliopsida</taxon>
        <taxon>eudicotyledons</taxon>
        <taxon>Gunneridae</taxon>
        <taxon>Pentapetalae</taxon>
        <taxon>asterids</taxon>
        <taxon>lamiids</taxon>
        <taxon>Boraginales</taxon>
        <taxon>Boraginaceae</taxon>
        <taxon>Boraginoideae</taxon>
        <taxon>Lithospermeae</taxon>
        <taxon>Lithospermum</taxon>
    </lineage>
</organism>
<feature type="transmembrane region" description="Helical" evidence="2">
    <location>
        <begin position="20"/>
        <end position="40"/>
    </location>
</feature>
<dbReference type="InterPro" id="IPR044290">
    <property type="entry name" value="RRA1/2/3"/>
</dbReference>
<evidence type="ECO:0000256" key="3">
    <source>
        <dbReference type="SAM" id="Coils"/>
    </source>
</evidence>
<comment type="similarity">
    <text evidence="1 2">Belongs to the glycosyltransferase 77 family.</text>
</comment>
<dbReference type="AlphaFoldDB" id="A0AAV3PX00"/>